<feature type="compositionally biased region" description="Polar residues" evidence="1">
    <location>
        <begin position="59"/>
        <end position="70"/>
    </location>
</feature>
<reference evidence="2" key="1">
    <citation type="submission" date="2023-04" db="EMBL/GenBank/DDBJ databases">
        <authorList>
            <consortium name="ELIXIR-Norway"/>
        </authorList>
    </citation>
    <scope>NUCLEOTIDE SEQUENCE [LARGE SCALE GENOMIC DNA]</scope>
</reference>
<feature type="compositionally biased region" description="Basic and acidic residues" evidence="1">
    <location>
        <begin position="22"/>
        <end position="34"/>
    </location>
</feature>
<dbReference type="Proteomes" id="UP001176941">
    <property type="component" value="Chromosome 19"/>
</dbReference>
<keyword evidence="3" id="KW-1185">Reference proteome</keyword>
<evidence type="ECO:0000256" key="1">
    <source>
        <dbReference type="SAM" id="MobiDB-lite"/>
    </source>
</evidence>
<accession>A0ABN8YCM6</accession>
<organism evidence="2 3">
    <name type="scientific">Rangifer tarandus platyrhynchus</name>
    <name type="common">Svalbard reindeer</name>
    <dbReference type="NCBI Taxonomy" id="3082113"/>
    <lineage>
        <taxon>Eukaryota</taxon>
        <taxon>Metazoa</taxon>
        <taxon>Chordata</taxon>
        <taxon>Craniata</taxon>
        <taxon>Vertebrata</taxon>
        <taxon>Euteleostomi</taxon>
        <taxon>Mammalia</taxon>
        <taxon>Eutheria</taxon>
        <taxon>Laurasiatheria</taxon>
        <taxon>Artiodactyla</taxon>
        <taxon>Ruminantia</taxon>
        <taxon>Pecora</taxon>
        <taxon>Cervidae</taxon>
        <taxon>Odocoileinae</taxon>
        <taxon>Rangifer</taxon>
    </lineage>
</organism>
<gene>
    <name evidence="2" type="ORF">MRATA1EN1_LOCUS8251</name>
</gene>
<proteinExistence type="predicted"/>
<protein>
    <submittedName>
        <fullName evidence="2">Uncharacterized protein</fullName>
    </submittedName>
</protein>
<sequence>MAANQAGAAPPTRTPTGGASLQRRDCSDHVEDCPKAPNWRAEDGMSLSSTEHLHEAPSLRQQCNSSTQDTEVNERIRHKEETEEYFPDGGKEKAPEELREAEINHLPNNEFKVIKMLSGLGRRMDEHSQKFNEESENIKKC</sequence>
<feature type="compositionally biased region" description="Basic and acidic residues" evidence="1">
    <location>
        <begin position="72"/>
        <end position="81"/>
    </location>
</feature>
<evidence type="ECO:0000313" key="3">
    <source>
        <dbReference type="Proteomes" id="UP001176941"/>
    </source>
</evidence>
<feature type="region of interest" description="Disordered" evidence="1">
    <location>
        <begin position="1"/>
        <end position="94"/>
    </location>
</feature>
<evidence type="ECO:0000313" key="2">
    <source>
        <dbReference type="EMBL" id="CAI9159289.1"/>
    </source>
</evidence>
<dbReference type="EMBL" id="OX459955">
    <property type="protein sequence ID" value="CAI9159289.1"/>
    <property type="molecule type" value="Genomic_DNA"/>
</dbReference>
<name>A0ABN8YCM6_RANTA</name>